<dbReference type="Gene3D" id="2.40.128.130">
    <property type="entry name" value="Autotransporter beta-domain"/>
    <property type="match status" value="1"/>
</dbReference>
<reference evidence="8" key="1">
    <citation type="submission" date="2019-09" db="EMBL/GenBank/DDBJ databases">
        <title>Characterisation of the sponge microbiome using genome-centric metagenomics.</title>
        <authorList>
            <person name="Engelberts J.P."/>
            <person name="Robbins S.J."/>
            <person name="De Goeij J.M."/>
            <person name="Aranda M."/>
            <person name="Bell S.C."/>
            <person name="Webster N.S."/>
        </authorList>
    </citation>
    <scope>NUCLEOTIDE SEQUENCE</scope>
    <source>
        <strain evidence="8">SB0664_bin_43</strain>
    </source>
</reference>
<dbReference type="InterPro" id="IPR051171">
    <property type="entry name" value="CaCA"/>
</dbReference>
<keyword evidence="3" id="KW-0106">Calcium</keyword>
<comment type="caution">
    <text evidence="8">The sequence shown here is derived from an EMBL/GenBank/DDBJ whole genome shotgun (WGS) entry which is preliminary data.</text>
</comment>
<organism evidence="8">
    <name type="scientific">Boseongicola sp. SB0664_bin_43</name>
    <dbReference type="NCBI Taxonomy" id="2604844"/>
    <lineage>
        <taxon>Bacteria</taxon>
        <taxon>Pseudomonadati</taxon>
        <taxon>Pseudomonadota</taxon>
        <taxon>Alphaproteobacteria</taxon>
        <taxon>Rhodobacterales</taxon>
        <taxon>Paracoccaceae</taxon>
        <taxon>Boseongicola</taxon>
    </lineage>
</organism>
<dbReference type="InterPro" id="IPR038081">
    <property type="entry name" value="CalX-like_sf"/>
</dbReference>
<feature type="non-terminal residue" evidence="8">
    <location>
        <position position="1306"/>
    </location>
</feature>
<evidence type="ECO:0000256" key="6">
    <source>
        <dbReference type="SAM" id="SignalP"/>
    </source>
</evidence>
<keyword evidence="4" id="KW-0406">Ion transport</keyword>
<dbReference type="SUPFAM" id="SSF141072">
    <property type="entry name" value="CalX-like"/>
    <property type="match status" value="1"/>
</dbReference>
<proteinExistence type="predicted"/>
<keyword evidence="2" id="KW-0677">Repeat</keyword>
<feature type="chain" id="PRO_5025652232" description="Calx-beta domain-containing protein" evidence="6">
    <location>
        <begin position="43"/>
        <end position="1306"/>
    </location>
</feature>
<dbReference type="InterPro" id="IPR003644">
    <property type="entry name" value="Calx_beta"/>
</dbReference>
<gene>
    <name evidence="8" type="ORF">F4Y60_05450</name>
</gene>
<sequence>MQWGGTGTCFRLAGRGHGKHLVATFFLAVALGLSVYGTPAHAAAHDYPPKERCTPAALWQDQGRWTQRYYNTHPIQLGWRVLNPRVTEGEKVKLELFSVGYNPAVAARGRKIVDQKKIACGSDGPGQTNCTAPVYDTREVGEHGCPIKRINVTVRMTAKKPNQQNVSDTHMITLWRGHLKGTHTLPLVYGRYTPHRIDFLSVHGGGNNPSSGQYHANPPSSRRLDVDVGVVGGVALAERGIHWTLNNVTGRVTERRKVVYYVHGEKRERYITDAIWVEGGHSTPAVAIRWDNTDVSIPAGHRVVIPINFSGYPAGFDLSLHPGSYVSDPSKVSFDRHNMILRGPLGTDGRNAFQINVTPKADSNSVDETVTVALGKPIPSGPNCLLRDGTTRSDVICADQAIPISADTTVSEKQAYVRDAQKTETYEVSFAQDPTFVNEQNGPSEPVLKLSKPARTPISIPVTLVSGTALHEKDFKPAPNEEQEQGIQFSGLSGNFYFLKGDQTATIEIQINDDDVWEQEEEFYIDLDTANFPTGVSLKSGTKARGTVRIRDNDKHPGETYVELEPSRLQHVDENQTSALNIKLVPKSTGADGLKTLTLRHRHPTLFEGEGKTAVLGDDFELRYPDGTVVPKHDTQNWSVVDLEKAKTSSGWQLSLAALNDGVYNEPTRYIEFDPIFVLDAQNVNRGKYGLPFDLRGSASFAIYDQKFADLSFTLEGETSAVRNTDGKVCVNIKASRILKNQVSLRTQHTHLDTDGSTVLHTDFSDDVVSIDKDTTQICGVSLTVGQKMKFDLIGLSSLSYNNFAGESPPTVTPRTIVVTAVADANDTKAIKLQLSNVVVPEGETRAMHVSAIGAGPDDCFVGTIDIEDGTARKYYDYFARGRSFAFCGPGGASDTIRGNKTYIQAFRDRHDDGGETAQATPVLRVAYKKGRSARITDQVGISDTGGLITITNDGLMPAAWLARFGRTVAEQALDGIAGRVGSDRAPGVHGAIAGQALSFDPGSGSPGSQSGTGSAAGGSGPLALAGLARGFGAHDDRFGAGSHGAGSGPEPVPGLFRGQAFGNGHSLGESRTMTAREALLGSSFSLTGQQDGSGGSLAFWGRAAQSGFEGVERGDGTDMRLDGTVTTGMLGADYARGNWLVGLALTQSSSEGNYADTGGDGSVEASLTAAVPYAALQASERLKLWGAAGYGTGEVTLKPQVGGSYRADIDWTMAAAGLRGDVIAPPKEGSGPALAVTSDALWARTSSDKTRDLAASESDVTRLRLGLEGSYRVALEEGGSITPKLEVGARHDGGDAETGFGVELG</sequence>
<evidence type="ECO:0000256" key="3">
    <source>
        <dbReference type="ARBA" id="ARBA00022837"/>
    </source>
</evidence>
<evidence type="ECO:0000256" key="4">
    <source>
        <dbReference type="ARBA" id="ARBA00023065"/>
    </source>
</evidence>
<feature type="signal peptide" evidence="6">
    <location>
        <begin position="1"/>
        <end position="42"/>
    </location>
</feature>
<dbReference type="PANTHER" id="PTHR11878:SF65">
    <property type="entry name" value="NA_CA-EXCHANGE PROTEIN, ISOFORM G"/>
    <property type="match status" value="1"/>
</dbReference>
<evidence type="ECO:0000256" key="1">
    <source>
        <dbReference type="ARBA" id="ARBA00022729"/>
    </source>
</evidence>
<dbReference type="PANTHER" id="PTHR11878">
    <property type="entry name" value="SODIUM/CALCIUM EXCHANGER"/>
    <property type="match status" value="1"/>
</dbReference>
<feature type="region of interest" description="Disordered" evidence="5">
    <location>
        <begin position="1287"/>
        <end position="1306"/>
    </location>
</feature>
<feature type="compositionally biased region" description="Low complexity" evidence="5">
    <location>
        <begin position="1002"/>
        <end position="1014"/>
    </location>
</feature>
<dbReference type="GO" id="GO:0007154">
    <property type="term" value="P:cell communication"/>
    <property type="evidence" value="ECO:0007669"/>
    <property type="project" value="InterPro"/>
</dbReference>
<keyword evidence="4" id="KW-0813">Transport</keyword>
<evidence type="ECO:0000256" key="2">
    <source>
        <dbReference type="ARBA" id="ARBA00022737"/>
    </source>
</evidence>
<dbReference type="InterPro" id="IPR036709">
    <property type="entry name" value="Autotransporte_beta_dom_sf"/>
</dbReference>
<dbReference type="SUPFAM" id="SSF103515">
    <property type="entry name" value="Autotransporter"/>
    <property type="match status" value="1"/>
</dbReference>
<dbReference type="EMBL" id="VXRY01000220">
    <property type="protein sequence ID" value="MXY33528.1"/>
    <property type="molecule type" value="Genomic_DNA"/>
</dbReference>
<name>A0A6B0XYA4_9RHOB</name>
<evidence type="ECO:0000259" key="7">
    <source>
        <dbReference type="Pfam" id="PF03160"/>
    </source>
</evidence>
<keyword evidence="1 6" id="KW-0732">Signal</keyword>
<dbReference type="GO" id="GO:0016020">
    <property type="term" value="C:membrane"/>
    <property type="evidence" value="ECO:0007669"/>
    <property type="project" value="InterPro"/>
</dbReference>
<evidence type="ECO:0000256" key="5">
    <source>
        <dbReference type="SAM" id="MobiDB-lite"/>
    </source>
</evidence>
<accession>A0A6B0XYA4</accession>
<dbReference type="GO" id="GO:0030001">
    <property type="term" value="P:metal ion transport"/>
    <property type="evidence" value="ECO:0007669"/>
    <property type="project" value="TreeGrafter"/>
</dbReference>
<dbReference type="Pfam" id="PF03160">
    <property type="entry name" value="Calx-beta"/>
    <property type="match status" value="1"/>
</dbReference>
<dbReference type="Gene3D" id="2.60.40.2030">
    <property type="match status" value="1"/>
</dbReference>
<feature type="region of interest" description="Disordered" evidence="5">
    <location>
        <begin position="995"/>
        <end position="1019"/>
    </location>
</feature>
<evidence type="ECO:0000313" key="8">
    <source>
        <dbReference type="EMBL" id="MXY33528.1"/>
    </source>
</evidence>
<feature type="domain" description="Calx-beta" evidence="7">
    <location>
        <begin position="427"/>
        <end position="553"/>
    </location>
</feature>
<protein>
    <recommendedName>
        <fullName evidence="7">Calx-beta domain-containing protein</fullName>
    </recommendedName>
</protein>